<keyword evidence="4 6" id="KW-1133">Transmembrane helix</keyword>
<evidence type="ECO:0000256" key="5">
    <source>
        <dbReference type="ARBA" id="ARBA00023136"/>
    </source>
</evidence>
<dbReference type="InterPro" id="IPR018937">
    <property type="entry name" value="MMgT"/>
</dbReference>
<keyword evidence="5 6" id="KW-0472">Membrane</keyword>
<feature type="signal peptide" evidence="7">
    <location>
        <begin position="1"/>
        <end position="18"/>
    </location>
</feature>
<evidence type="ECO:0000256" key="3">
    <source>
        <dbReference type="ARBA" id="ARBA00022692"/>
    </source>
</evidence>
<dbReference type="Pfam" id="PF10270">
    <property type="entry name" value="MMgT"/>
    <property type="match status" value="1"/>
</dbReference>
<comment type="similarity">
    <text evidence="2">Belongs to the membrane magnesium transporter (TC 1.A.67) family.</text>
</comment>
<evidence type="ECO:0000256" key="1">
    <source>
        <dbReference type="ARBA" id="ARBA00004127"/>
    </source>
</evidence>
<dbReference type="Proteomes" id="UP000051952">
    <property type="component" value="Unassembled WGS sequence"/>
</dbReference>
<evidence type="ECO:0000313" key="8">
    <source>
        <dbReference type="EMBL" id="CUG91626.1"/>
    </source>
</evidence>
<dbReference type="AlphaFoldDB" id="A0A0S4JQP5"/>
<evidence type="ECO:0000256" key="2">
    <source>
        <dbReference type="ARBA" id="ARBA00006109"/>
    </source>
</evidence>
<protein>
    <submittedName>
        <fullName evidence="8">Magnesium transporter, putative</fullName>
    </submittedName>
</protein>
<evidence type="ECO:0000256" key="4">
    <source>
        <dbReference type="ARBA" id="ARBA00022989"/>
    </source>
</evidence>
<accession>A0A0S4JQP5</accession>
<sequence length="116" mass="12520">MKILFYIGLALLGHSIYAAFSMQDALQAHHHGAGGGLAFVQTLTGATTQTGASLPLWIAVEVLLGFALALVGYIAGTKLHMARLSDTQAMLRYENAVYTQDFFHFNHRGAVVSARQ</sequence>
<feature type="transmembrane region" description="Helical" evidence="6">
    <location>
        <begin position="54"/>
        <end position="75"/>
    </location>
</feature>
<feature type="chain" id="PRO_5006622747" evidence="7">
    <location>
        <begin position="19"/>
        <end position="116"/>
    </location>
</feature>
<gene>
    <name evidence="8" type="ORF">BSAL_33020</name>
</gene>
<evidence type="ECO:0000256" key="7">
    <source>
        <dbReference type="SAM" id="SignalP"/>
    </source>
</evidence>
<dbReference type="GO" id="GO:0012505">
    <property type="term" value="C:endomembrane system"/>
    <property type="evidence" value="ECO:0007669"/>
    <property type="project" value="UniProtKB-SubCell"/>
</dbReference>
<organism evidence="8 9">
    <name type="scientific">Bodo saltans</name>
    <name type="common">Flagellated protozoan</name>
    <dbReference type="NCBI Taxonomy" id="75058"/>
    <lineage>
        <taxon>Eukaryota</taxon>
        <taxon>Discoba</taxon>
        <taxon>Euglenozoa</taxon>
        <taxon>Kinetoplastea</taxon>
        <taxon>Metakinetoplastina</taxon>
        <taxon>Eubodonida</taxon>
        <taxon>Bodonidae</taxon>
        <taxon>Bodo</taxon>
    </lineage>
</organism>
<keyword evidence="7" id="KW-0732">Signal</keyword>
<keyword evidence="3 6" id="KW-0812">Transmembrane</keyword>
<comment type="subcellular location">
    <subcellularLocation>
        <location evidence="1">Endomembrane system</location>
        <topology evidence="1">Multi-pass membrane protein</topology>
    </subcellularLocation>
</comment>
<evidence type="ECO:0000313" key="9">
    <source>
        <dbReference type="Proteomes" id="UP000051952"/>
    </source>
</evidence>
<reference evidence="9" key="1">
    <citation type="submission" date="2015-09" db="EMBL/GenBank/DDBJ databases">
        <authorList>
            <consortium name="Pathogen Informatics"/>
        </authorList>
    </citation>
    <scope>NUCLEOTIDE SEQUENCE [LARGE SCALE GENOMIC DNA]</scope>
    <source>
        <strain evidence="9">Lake Konstanz</strain>
    </source>
</reference>
<proteinExistence type="inferred from homology"/>
<dbReference type="OMA" id="FMHFNHR"/>
<keyword evidence="9" id="KW-1185">Reference proteome</keyword>
<dbReference type="VEuPathDB" id="TriTrypDB:BSAL_33020"/>
<dbReference type="EMBL" id="CYKH01001946">
    <property type="protein sequence ID" value="CUG91626.1"/>
    <property type="molecule type" value="Genomic_DNA"/>
</dbReference>
<name>A0A0S4JQP5_BODSA</name>
<evidence type="ECO:0000256" key="6">
    <source>
        <dbReference type="SAM" id="Phobius"/>
    </source>
</evidence>